<gene>
    <name evidence="1" type="ORF">GXY_14787</name>
</gene>
<evidence type="ECO:0000313" key="2">
    <source>
        <dbReference type="Proteomes" id="UP000006468"/>
    </source>
</evidence>
<evidence type="ECO:0000313" key="1">
    <source>
        <dbReference type="EMBL" id="EFG83144.1"/>
    </source>
</evidence>
<name>D5QIH6_NOVHA</name>
<dbReference type="Proteomes" id="UP000006468">
    <property type="component" value="Chromosome"/>
</dbReference>
<proteinExistence type="predicted"/>
<dbReference type="HOGENOM" id="CLU_3136805_0_0_5"/>
<accession>D5QIH6</accession>
<dbReference type="EMBL" id="ADTV01000060">
    <property type="protein sequence ID" value="EFG83144.1"/>
    <property type="molecule type" value="Genomic_DNA"/>
</dbReference>
<protein>
    <submittedName>
        <fullName evidence="1">Uncharacterized protein</fullName>
    </submittedName>
</protein>
<dbReference type="AlphaFoldDB" id="D5QIH6"/>
<organism evidence="1 2">
    <name type="scientific">Novacetimonas hansenii ATCC 23769</name>
    <dbReference type="NCBI Taxonomy" id="714995"/>
    <lineage>
        <taxon>Bacteria</taxon>
        <taxon>Pseudomonadati</taxon>
        <taxon>Pseudomonadota</taxon>
        <taxon>Alphaproteobacteria</taxon>
        <taxon>Acetobacterales</taxon>
        <taxon>Acetobacteraceae</taxon>
        <taxon>Novacetimonas</taxon>
    </lineage>
</organism>
<reference evidence="1 2" key="1">
    <citation type="journal article" date="2010" name="J. Bacteriol.">
        <title>Genome sequence of a cellulose-producing bacterium, Gluconacetobacter hansenii ATCC 23769.</title>
        <authorList>
            <person name="Iyer P.R."/>
            <person name="Geib S.M."/>
            <person name="Catchmark J."/>
            <person name="Kao T.H."/>
            <person name="Tien M."/>
        </authorList>
    </citation>
    <scope>NUCLEOTIDE SEQUENCE [LARGE SCALE GENOMIC DNA]</scope>
    <source>
        <strain evidence="1 2">ATCC 23769</strain>
    </source>
</reference>
<comment type="caution">
    <text evidence="1">The sequence shown here is derived from an EMBL/GenBank/DDBJ whole genome shotgun (WGS) entry which is preliminary data.</text>
</comment>
<sequence length="49" mass="5450">MPPLWLGSLGGWFDAHAASPASMPAMHIMRVMAVHIINRPYSRSGDIFR</sequence>